<dbReference type="InterPro" id="IPR023195">
    <property type="entry name" value="Nict_dMeBzImd_PRibTrfase_N"/>
</dbReference>
<keyword evidence="8 11" id="KW-0808">Transferase</keyword>
<dbReference type="InterPro" id="IPR003200">
    <property type="entry name" value="Nict_dMeBzImd_PRibTrfase"/>
</dbReference>
<evidence type="ECO:0000256" key="9">
    <source>
        <dbReference type="ARBA" id="ARBA00030686"/>
    </source>
</evidence>
<dbReference type="GO" id="GO:0008939">
    <property type="term" value="F:nicotinate-nucleotide-dimethylbenzimidazole phosphoribosyltransferase activity"/>
    <property type="evidence" value="ECO:0007669"/>
    <property type="project" value="UniProtKB-UniRule"/>
</dbReference>
<comment type="similarity">
    <text evidence="3 11">Belongs to the CobT family.</text>
</comment>
<accession>A0A9D2VYP9</accession>
<evidence type="ECO:0000256" key="10">
    <source>
        <dbReference type="ARBA" id="ARBA00047340"/>
    </source>
</evidence>
<dbReference type="FunFam" id="3.40.50.10210:FF:000001">
    <property type="entry name" value="Nicotinate-nucleotide--dimethylbenzimidazole phosphoribosyltransferase"/>
    <property type="match status" value="1"/>
</dbReference>
<dbReference type="HAMAP" id="MF_00230">
    <property type="entry name" value="CobT"/>
    <property type="match status" value="1"/>
</dbReference>
<dbReference type="PANTHER" id="PTHR43463:SF1">
    <property type="entry name" value="NICOTINATE-NUCLEOTIDE--DIMETHYLBENZIMIDAZOLE PHOSPHORIBOSYLTRANSFERASE"/>
    <property type="match status" value="1"/>
</dbReference>
<evidence type="ECO:0000256" key="6">
    <source>
        <dbReference type="ARBA" id="ARBA00022573"/>
    </source>
</evidence>
<evidence type="ECO:0000256" key="11">
    <source>
        <dbReference type="HAMAP-Rule" id="MF_00230"/>
    </source>
</evidence>
<reference evidence="12" key="1">
    <citation type="journal article" date="2021" name="PeerJ">
        <title>Extensive microbial diversity within the chicken gut microbiome revealed by metagenomics and culture.</title>
        <authorList>
            <person name="Gilroy R."/>
            <person name="Ravi A."/>
            <person name="Getino M."/>
            <person name="Pursley I."/>
            <person name="Horton D.L."/>
            <person name="Alikhan N.F."/>
            <person name="Baker D."/>
            <person name="Gharbi K."/>
            <person name="Hall N."/>
            <person name="Watson M."/>
            <person name="Adriaenssens E.M."/>
            <person name="Foster-Nyarko E."/>
            <person name="Jarju S."/>
            <person name="Secka A."/>
            <person name="Antonio M."/>
            <person name="Oren A."/>
            <person name="Chaudhuri R.R."/>
            <person name="La Ragione R."/>
            <person name="Hildebrand F."/>
            <person name="Pallen M.J."/>
        </authorList>
    </citation>
    <scope>NUCLEOTIDE SEQUENCE</scope>
    <source>
        <strain evidence="12">USAMLcec4-12693</strain>
    </source>
</reference>
<dbReference type="NCBIfam" id="TIGR03160">
    <property type="entry name" value="cobT_DBIPRT"/>
    <property type="match status" value="1"/>
</dbReference>
<evidence type="ECO:0000256" key="4">
    <source>
        <dbReference type="ARBA" id="ARBA00011991"/>
    </source>
</evidence>
<name>A0A9D2VYP9_9FIRM</name>
<evidence type="ECO:0000256" key="8">
    <source>
        <dbReference type="ARBA" id="ARBA00022679"/>
    </source>
</evidence>
<dbReference type="Gene3D" id="1.10.1610.10">
    <property type="match status" value="1"/>
</dbReference>
<comment type="caution">
    <text evidence="12">The sequence shown here is derived from an EMBL/GenBank/DDBJ whole genome shotgun (WGS) entry which is preliminary data.</text>
</comment>
<evidence type="ECO:0000256" key="5">
    <source>
        <dbReference type="ARBA" id="ARBA00015486"/>
    </source>
</evidence>
<evidence type="ECO:0000313" key="12">
    <source>
        <dbReference type="EMBL" id="HJH50168.1"/>
    </source>
</evidence>
<dbReference type="EC" id="2.4.2.21" evidence="4 11"/>
<proteinExistence type="inferred from homology"/>
<comment type="catalytic activity">
    <reaction evidence="10 11">
        <text>5,6-dimethylbenzimidazole + nicotinate beta-D-ribonucleotide = alpha-ribazole 5'-phosphate + nicotinate + H(+)</text>
        <dbReference type="Rhea" id="RHEA:11196"/>
        <dbReference type="ChEBI" id="CHEBI:15378"/>
        <dbReference type="ChEBI" id="CHEBI:15890"/>
        <dbReference type="ChEBI" id="CHEBI:32544"/>
        <dbReference type="ChEBI" id="CHEBI:57502"/>
        <dbReference type="ChEBI" id="CHEBI:57918"/>
        <dbReference type="EC" id="2.4.2.21"/>
    </reaction>
</comment>
<gene>
    <name evidence="11 12" type="primary">cobT</name>
    <name evidence="12" type="ORF">K8V39_07890</name>
</gene>
<dbReference type="Gene3D" id="3.40.50.10210">
    <property type="match status" value="1"/>
</dbReference>
<dbReference type="GO" id="GO:0009236">
    <property type="term" value="P:cobalamin biosynthetic process"/>
    <property type="evidence" value="ECO:0007669"/>
    <property type="project" value="UniProtKB-UniRule"/>
</dbReference>
<dbReference type="SUPFAM" id="SSF52733">
    <property type="entry name" value="Nicotinate mononucleotide:5,6-dimethylbenzimidazole phosphoribosyltransferase (CobT)"/>
    <property type="match status" value="1"/>
</dbReference>
<feature type="active site" description="Proton acceptor" evidence="11">
    <location>
        <position position="325"/>
    </location>
</feature>
<comment type="function">
    <text evidence="1 11">Catalyzes the synthesis of alpha-ribazole-5'-phosphate from nicotinate mononucleotide (NAMN) and 5,6-dimethylbenzimidazole (DMB).</text>
</comment>
<dbReference type="AlphaFoldDB" id="A0A9D2VYP9"/>
<keyword evidence="6 11" id="KW-0169">Cobalamin biosynthesis</keyword>
<comment type="pathway">
    <text evidence="2 11">Nucleoside biosynthesis; alpha-ribazole biosynthesis; alpha-ribazole from 5,6-dimethylbenzimidazole: step 1/2.</text>
</comment>
<evidence type="ECO:0000256" key="1">
    <source>
        <dbReference type="ARBA" id="ARBA00002197"/>
    </source>
</evidence>
<evidence type="ECO:0000256" key="2">
    <source>
        <dbReference type="ARBA" id="ARBA00005049"/>
    </source>
</evidence>
<protein>
    <recommendedName>
        <fullName evidence="5 11">Nicotinate-nucleotide--dimethylbenzimidazole phosphoribosyltransferase</fullName>
        <shortName evidence="11">NN:DBI PRT</shortName>
        <ecNumber evidence="4 11">2.4.2.21</ecNumber>
    </recommendedName>
    <alternativeName>
        <fullName evidence="9 11">N(1)-alpha-phosphoribosyltransferase</fullName>
    </alternativeName>
</protein>
<dbReference type="InterPro" id="IPR017846">
    <property type="entry name" value="Nict_dMeBzImd_PRibTrfase_bact"/>
</dbReference>
<organism evidence="12 13">
    <name type="scientific">Merdimonas faecis</name>
    <dbReference type="NCBI Taxonomy" id="1653435"/>
    <lineage>
        <taxon>Bacteria</taxon>
        <taxon>Bacillati</taxon>
        <taxon>Bacillota</taxon>
        <taxon>Clostridia</taxon>
        <taxon>Lachnospirales</taxon>
        <taxon>Lachnospiraceae</taxon>
        <taxon>Merdimonas</taxon>
    </lineage>
</organism>
<dbReference type="CDD" id="cd02439">
    <property type="entry name" value="DMB-PRT_CobT"/>
    <property type="match status" value="1"/>
</dbReference>
<sequence>MQEQEEGVLNQETDLEQVIRQIRPLDEHAMEQAKKQWNSIAKPLHSLGKLEEHIIRIAGITGNPDVKIEEKALIVMCADNGVVEEGVTQTGQEVTAIVAENFLSGETSAAIMCKKAGARILPIDIGMAGKTKVPDHKVACGTRNFAKEPAMTREQALQSILTGVRIVEEQKKAGVELLATGEMGIGNTTTSSAVLAALLQIDPEKVTGRGAGLTSAGLSRKIQVIRQALALHKPDANDPVDVLAKVGGFDIGGLAGVYLGAAKMRLPVLIDGFISGTAALLACRLCPEAKEYMIASHKSKEPGMQILLEALGLSASLDCDMCLGEGTGAVAFFPVLDMAAAVYRQMSTFADIQVEEYQELGDK</sequence>
<dbReference type="PANTHER" id="PTHR43463">
    <property type="entry name" value="NICOTINATE-NUCLEOTIDE--DIMETHYLBENZIMIDAZOLE PHOSPHORIBOSYLTRANSFERASE"/>
    <property type="match status" value="1"/>
</dbReference>
<keyword evidence="7 11" id="KW-0328">Glycosyltransferase</keyword>
<dbReference type="InterPro" id="IPR036087">
    <property type="entry name" value="Nict_dMeBzImd_PRibTrfase_sf"/>
</dbReference>
<dbReference type="Proteomes" id="UP000813420">
    <property type="component" value="Unassembled WGS sequence"/>
</dbReference>
<evidence type="ECO:0000256" key="7">
    <source>
        <dbReference type="ARBA" id="ARBA00022676"/>
    </source>
</evidence>
<evidence type="ECO:0000256" key="3">
    <source>
        <dbReference type="ARBA" id="ARBA00007110"/>
    </source>
</evidence>
<reference evidence="12" key="2">
    <citation type="submission" date="2021-09" db="EMBL/GenBank/DDBJ databases">
        <authorList>
            <person name="Gilroy R."/>
        </authorList>
    </citation>
    <scope>NUCLEOTIDE SEQUENCE</scope>
    <source>
        <strain evidence="12">USAMLcec4-12693</strain>
    </source>
</reference>
<evidence type="ECO:0000313" key="13">
    <source>
        <dbReference type="Proteomes" id="UP000813420"/>
    </source>
</evidence>
<dbReference type="EMBL" id="DYXE01000070">
    <property type="protein sequence ID" value="HJH50168.1"/>
    <property type="molecule type" value="Genomic_DNA"/>
</dbReference>
<dbReference type="Pfam" id="PF02277">
    <property type="entry name" value="DBI_PRT"/>
    <property type="match status" value="1"/>
</dbReference>
<dbReference type="NCBIfam" id="NF000996">
    <property type="entry name" value="PRK00105.1"/>
    <property type="match status" value="1"/>
</dbReference>
<dbReference type="RefSeq" id="WP_277272213.1">
    <property type="nucleotide sequence ID" value="NZ_DYXE01000070.1"/>
</dbReference>